<dbReference type="InterPro" id="IPR051396">
    <property type="entry name" value="Bact_Antivir_Def_Nuclease"/>
</dbReference>
<feature type="domain" description="ATPase AAA-type core" evidence="1">
    <location>
        <begin position="383"/>
        <end position="455"/>
    </location>
</feature>
<keyword evidence="3" id="KW-1185">Reference proteome</keyword>
<accession>A0ABT0JEY2</accession>
<evidence type="ECO:0000259" key="1">
    <source>
        <dbReference type="Pfam" id="PF13304"/>
    </source>
</evidence>
<dbReference type="RefSeq" id="WP_268261837.1">
    <property type="nucleotide sequence ID" value="NZ_JALQCX010000015.1"/>
</dbReference>
<dbReference type="PANTHER" id="PTHR43581:SF2">
    <property type="entry name" value="EXCINUCLEASE ATPASE SUBUNIT"/>
    <property type="match status" value="1"/>
</dbReference>
<evidence type="ECO:0000313" key="3">
    <source>
        <dbReference type="Proteomes" id="UP001155163"/>
    </source>
</evidence>
<organism evidence="2 3">
    <name type="scientific">Pseudomonas morbosilactucae</name>
    <dbReference type="NCBI Taxonomy" id="2938197"/>
    <lineage>
        <taxon>Bacteria</taxon>
        <taxon>Pseudomonadati</taxon>
        <taxon>Pseudomonadota</taxon>
        <taxon>Gammaproteobacteria</taxon>
        <taxon>Pseudomonadales</taxon>
        <taxon>Pseudomonadaceae</taxon>
        <taxon>Pseudomonas</taxon>
    </lineage>
</organism>
<dbReference type="PANTHER" id="PTHR43581">
    <property type="entry name" value="ATP/GTP PHOSPHATASE"/>
    <property type="match status" value="1"/>
</dbReference>
<proteinExistence type="predicted"/>
<gene>
    <name evidence="2" type="ORF">M1B35_10100</name>
</gene>
<dbReference type="InterPro" id="IPR003959">
    <property type="entry name" value="ATPase_AAA_core"/>
</dbReference>
<name>A0ABT0JEY2_9PSED</name>
<protein>
    <submittedName>
        <fullName evidence="2">AAA family ATPase</fullName>
    </submittedName>
</protein>
<dbReference type="CDD" id="cd00267">
    <property type="entry name" value="ABC_ATPase"/>
    <property type="match status" value="1"/>
</dbReference>
<dbReference type="Gene3D" id="3.40.50.300">
    <property type="entry name" value="P-loop containing nucleotide triphosphate hydrolases"/>
    <property type="match status" value="1"/>
</dbReference>
<reference evidence="2 3" key="2">
    <citation type="journal article" date="2023" name="Plant Pathol.">
        <title>Dismantling and reorganizing Pseudomonas marginalis sensu#lato.</title>
        <authorList>
            <person name="Sawada H."/>
            <person name="Fujikawa T."/>
            <person name="Satou M."/>
        </authorList>
    </citation>
    <scope>NUCLEOTIDE SEQUENCE [LARGE SCALE GENOMIC DNA]</scope>
    <source>
        <strain evidence="2 3">MAFF 302046</strain>
    </source>
</reference>
<dbReference type="SUPFAM" id="SSF52540">
    <property type="entry name" value="P-loop containing nucleoside triphosphate hydrolases"/>
    <property type="match status" value="1"/>
</dbReference>
<dbReference type="Proteomes" id="UP001155163">
    <property type="component" value="Unassembled WGS sequence"/>
</dbReference>
<dbReference type="EMBL" id="JALQCX010000015">
    <property type="protein sequence ID" value="MCK9814472.1"/>
    <property type="molecule type" value="Genomic_DNA"/>
</dbReference>
<dbReference type="Pfam" id="PF13304">
    <property type="entry name" value="AAA_21"/>
    <property type="match status" value="1"/>
</dbReference>
<evidence type="ECO:0000313" key="2">
    <source>
        <dbReference type="EMBL" id="MCK9814472.1"/>
    </source>
</evidence>
<sequence length="475" mass="54532">MPKIEDVISTKPIIKLFQISGLNGFKTLTLHTPTCVRIVVAENGTGKTTLLNTLYMILSRRIAKLYNLHFDTITIQFEGFEKFIVSKSELFPSDAKPQSAAAFSELTEYGVTEAQLYEFFTEVGPVFDVRKVRMHQIYHTVYNECPYDPPETTRLFRRAMPSLERTQVYNGFLNYINKGMGGLEVLYLPTFRRIEVENTNFEKRQPRHRESWERTPQSDSDETLMWFGMSDVEAQLENIKATIQSETFTAYSHLSVRSLEDLLSPETKKPEPIPSDNKILGNQLRLVLARLGQAEGQAGAKILDLIDTSEINLHHYDNLRSYLFQMLEIYTSTQKDEQSIEGFVKVINKYWTASAFESSSQAEKTFIFDKMSLDIEIRTPYSSAPIELSQLSSGEKQIVSIFAKLHLQKDKKFIVLIDEPELSLSMAWQKLFLPDLLEAPSCEQLVAITHSPFIFENALDQYAQPLFVSYERSEK</sequence>
<reference evidence="2 3" key="1">
    <citation type="journal article" date="2022" name="Int. J. Syst. Evol. Microbiol.">
        <title>Pseudomonas aegrilactucae sp. nov. and Pseudomonas morbosilactucae sp. nov., pathogens causing bacterial rot of lettuce in Japan.</title>
        <authorList>
            <person name="Sawada H."/>
            <person name="Fujikawa T."/>
            <person name="Satou M."/>
        </authorList>
    </citation>
    <scope>NUCLEOTIDE SEQUENCE [LARGE SCALE GENOMIC DNA]</scope>
    <source>
        <strain evidence="2 3">MAFF 302046</strain>
    </source>
</reference>
<dbReference type="InterPro" id="IPR027417">
    <property type="entry name" value="P-loop_NTPase"/>
</dbReference>
<comment type="caution">
    <text evidence="2">The sequence shown here is derived from an EMBL/GenBank/DDBJ whole genome shotgun (WGS) entry which is preliminary data.</text>
</comment>